<protein>
    <submittedName>
        <fullName evidence="1">Uncharacterized protein</fullName>
    </submittedName>
</protein>
<sequence length="114" mass="13086">MFGSCSVISPPRPNLCKHFNKYQRNTLYFLFVNPKQILKLSSTPSGGKSRLLCSTPLSRLPIGRLRDSAGCRRLLGWVKRQVLIARRESLEVLLGVRGKHRRGFPDCCRRSFQR</sequence>
<comment type="caution">
    <text evidence="1">The sequence shown here is derived from an EMBL/GenBank/DDBJ whole genome shotgun (WGS) entry which is preliminary data.</text>
</comment>
<name>A0A8X6I3R7_NEPPI</name>
<gene>
    <name evidence="1" type="ORF">NPIL_205511</name>
</gene>
<dbReference type="Proteomes" id="UP000887013">
    <property type="component" value="Unassembled WGS sequence"/>
</dbReference>
<proteinExistence type="predicted"/>
<dbReference type="EMBL" id="BMAW01041570">
    <property type="protein sequence ID" value="GFS29509.1"/>
    <property type="molecule type" value="Genomic_DNA"/>
</dbReference>
<organism evidence="1 2">
    <name type="scientific">Nephila pilipes</name>
    <name type="common">Giant wood spider</name>
    <name type="synonym">Nephila maculata</name>
    <dbReference type="NCBI Taxonomy" id="299642"/>
    <lineage>
        <taxon>Eukaryota</taxon>
        <taxon>Metazoa</taxon>
        <taxon>Ecdysozoa</taxon>
        <taxon>Arthropoda</taxon>
        <taxon>Chelicerata</taxon>
        <taxon>Arachnida</taxon>
        <taxon>Araneae</taxon>
        <taxon>Araneomorphae</taxon>
        <taxon>Entelegynae</taxon>
        <taxon>Araneoidea</taxon>
        <taxon>Nephilidae</taxon>
        <taxon>Nephila</taxon>
    </lineage>
</organism>
<reference evidence="1" key="1">
    <citation type="submission" date="2020-08" db="EMBL/GenBank/DDBJ databases">
        <title>Multicomponent nature underlies the extraordinary mechanical properties of spider dragline silk.</title>
        <authorList>
            <person name="Kono N."/>
            <person name="Nakamura H."/>
            <person name="Mori M."/>
            <person name="Yoshida Y."/>
            <person name="Ohtoshi R."/>
            <person name="Malay A.D."/>
            <person name="Moran D.A.P."/>
            <person name="Tomita M."/>
            <person name="Numata K."/>
            <person name="Arakawa K."/>
        </authorList>
    </citation>
    <scope>NUCLEOTIDE SEQUENCE</scope>
</reference>
<accession>A0A8X6I3R7</accession>
<evidence type="ECO:0000313" key="2">
    <source>
        <dbReference type="Proteomes" id="UP000887013"/>
    </source>
</evidence>
<evidence type="ECO:0000313" key="1">
    <source>
        <dbReference type="EMBL" id="GFS29509.1"/>
    </source>
</evidence>
<dbReference type="AlphaFoldDB" id="A0A8X6I3R7"/>
<keyword evidence="2" id="KW-1185">Reference proteome</keyword>